<organism evidence="2 3">
    <name type="scientific">Jeongeupia chitinilytica</name>
    <dbReference type="NCBI Taxonomy" id="1041641"/>
    <lineage>
        <taxon>Bacteria</taxon>
        <taxon>Pseudomonadati</taxon>
        <taxon>Pseudomonadota</taxon>
        <taxon>Betaproteobacteria</taxon>
        <taxon>Neisseriales</taxon>
        <taxon>Chitinibacteraceae</taxon>
        <taxon>Jeongeupia</taxon>
    </lineage>
</organism>
<feature type="signal peptide" evidence="1">
    <location>
        <begin position="1"/>
        <end position="23"/>
    </location>
</feature>
<feature type="chain" id="PRO_5046852894" evidence="1">
    <location>
        <begin position="24"/>
        <end position="95"/>
    </location>
</feature>
<evidence type="ECO:0000313" key="2">
    <source>
        <dbReference type="EMBL" id="GHD60519.1"/>
    </source>
</evidence>
<evidence type="ECO:0000313" key="3">
    <source>
        <dbReference type="Proteomes" id="UP000604737"/>
    </source>
</evidence>
<protein>
    <submittedName>
        <fullName evidence="2">Uncharacterized protein</fullName>
    </submittedName>
</protein>
<keyword evidence="1" id="KW-0732">Signal</keyword>
<evidence type="ECO:0000256" key="1">
    <source>
        <dbReference type="SAM" id="SignalP"/>
    </source>
</evidence>
<keyword evidence="3" id="KW-1185">Reference proteome</keyword>
<comment type="caution">
    <text evidence="2">The sequence shown here is derived from an EMBL/GenBank/DDBJ whole genome shotgun (WGS) entry which is preliminary data.</text>
</comment>
<sequence>MVRPSLLAALTLAASMLSSSAGAGLVENISMLRMALDSVCGQRLDVVWLDETRANPPCLMSYSPFCDEVQYNGPTSCMVVMHIEDEPAGGAEHRY</sequence>
<proteinExistence type="predicted"/>
<dbReference type="Proteomes" id="UP000604737">
    <property type="component" value="Unassembled WGS sequence"/>
</dbReference>
<dbReference type="EMBL" id="BMYO01000003">
    <property type="protein sequence ID" value="GHD60519.1"/>
    <property type="molecule type" value="Genomic_DNA"/>
</dbReference>
<accession>A0ABQ3GZU2</accession>
<gene>
    <name evidence="2" type="ORF">GCM10007350_13680</name>
</gene>
<reference evidence="3" key="1">
    <citation type="journal article" date="2019" name="Int. J. Syst. Evol. Microbiol.">
        <title>The Global Catalogue of Microorganisms (GCM) 10K type strain sequencing project: providing services to taxonomists for standard genome sequencing and annotation.</title>
        <authorList>
            <consortium name="The Broad Institute Genomics Platform"/>
            <consortium name="The Broad Institute Genome Sequencing Center for Infectious Disease"/>
            <person name="Wu L."/>
            <person name="Ma J."/>
        </authorList>
    </citation>
    <scope>NUCLEOTIDE SEQUENCE [LARGE SCALE GENOMIC DNA]</scope>
    <source>
        <strain evidence="3">KCTC 23701</strain>
    </source>
</reference>
<name>A0ABQ3GZU2_9NEIS</name>
<dbReference type="RefSeq" id="WP_189459436.1">
    <property type="nucleotide sequence ID" value="NZ_BMYO01000003.1"/>
</dbReference>